<protein>
    <submittedName>
        <fullName evidence="3">Uncharacterized protein</fullName>
    </submittedName>
</protein>
<organism evidence="3 4">
    <name type="scientific">Aaosphaeria arxii CBS 175.79</name>
    <dbReference type="NCBI Taxonomy" id="1450172"/>
    <lineage>
        <taxon>Eukaryota</taxon>
        <taxon>Fungi</taxon>
        <taxon>Dikarya</taxon>
        <taxon>Ascomycota</taxon>
        <taxon>Pezizomycotina</taxon>
        <taxon>Dothideomycetes</taxon>
        <taxon>Pleosporomycetidae</taxon>
        <taxon>Pleosporales</taxon>
        <taxon>Pleosporales incertae sedis</taxon>
        <taxon>Aaosphaeria</taxon>
    </lineage>
</organism>
<accession>A0A6A5XUM3</accession>
<feature type="compositionally biased region" description="Polar residues" evidence="1">
    <location>
        <begin position="1"/>
        <end position="12"/>
    </location>
</feature>
<sequence>MSHLSASTFTSGSGHGRNSYATVGQDQAEKDDYRSSTGGTMKGIEDVDFRTAASLSHIHLLGLLVDVLLSLVSIAVIIFVCLGYRASGNALGAHEQSLIDIAQIVATAFPFVFALILGRALTNVLSYCLEKGINCLSFAYLSRSLTLGGAYTAPFQIRLRHWLPAVLLVYWTFSPIGSQAFLRFIVARYGRVTTQLQEPAHYIVPSATLTSSTPMKNFYPSGTSNATCDHFENNGQNLVFTSFLSLGSMVREPLDNMGNLKIPVLDDSNFKGKKSDWRQVSVEDEELSHPEFAALTGIPFSLPNATRLEPQNPGNITFRVQSWYWQLEDPILHDTSSPGSLLQGREYNGSKELVQFGGSSRRWQFGLPSRLNTLQVTSIPITFDASHTDFLNNSLDLPWFMNAKNCTGKFCAVRLEATLVQKPVELNVTCIKSRLCTVISLRPSTMPMDYDVTTDMIKVAESFLQDFGRAFACLPYVSGVLEAYLFDPMQNPYSLLEAERGIISLFHLDAETLGLRLSQILNTYWMVQNFFLHISGSFNASDPALTLKRALQNATVTETKRQDVLHYDPEWGTLLFISTTLMLFAAVASTVLRIFRTGPDVLDFISALSLHNGTALLDDGSYLDSDERIRLLKDVRLKIGDADVREPVGRIVVGREEAVGDLRKGRLYI</sequence>
<feature type="transmembrane region" description="Helical" evidence="2">
    <location>
        <begin position="162"/>
        <end position="186"/>
    </location>
</feature>
<evidence type="ECO:0000256" key="1">
    <source>
        <dbReference type="SAM" id="MobiDB-lite"/>
    </source>
</evidence>
<feature type="transmembrane region" description="Helical" evidence="2">
    <location>
        <begin position="571"/>
        <end position="595"/>
    </location>
</feature>
<keyword evidence="2" id="KW-1133">Transmembrane helix</keyword>
<gene>
    <name evidence="3" type="ORF">BU24DRAFT_448696</name>
</gene>
<keyword evidence="4" id="KW-1185">Reference proteome</keyword>
<keyword evidence="2" id="KW-0812">Transmembrane</keyword>
<dbReference type="Proteomes" id="UP000799778">
    <property type="component" value="Unassembled WGS sequence"/>
</dbReference>
<feature type="transmembrane region" description="Helical" evidence="2">
    <location>
        <begin position="58"/>
        <end position="86"/>
    </location>
</feature>
<proteinExistence type="predicted"/>
<dbReference type="GeneID" id="54288305"/>
<feature type="transmembrane region" description="Helical" evidence="2">
    <location>
        <begin position="98"/>
        <end position="118"/>
    </location>
</feature>
<name>A0A6A5XUM3_9PLEO</name>
<evidence type="ECO:0000313" key="4">
    <source>
        <dbReference type="Proteomes" id="UP000799778"/>
    </source>
</evidence>
<evidence type="ECO:0000313" key="3">
    <source>
        <dbReference type="EMBL" id="KAF2016902.1"/>
    </source>
</evidence>
<dbReference type="EMBL" id="ML978068">
    <property type="protein sequence ID" value="KAF2016902.1"/>
    <property type="molecule type" value="Genomic_DNA"/>
</dbReference>
<evidence type="ECO:0000256" key="2">
    <source>
        <dbReference type="SAM" id="Phobius"/>
    </source>
</evidence>
<dbReference type="OrthoDB" id="3726939at2759"/>
<keyword evidence="2" id="KW-0472">Membrane</keyword>
<reference evidence="3" key="1">
    <citation type="journal article" date="2020" name="Stud. Mycol.">
        <title>101 Dothideomycetes genomes: a test case for predicting lifestyles and emergence of pathogens.</title>
        <authorList>
            <person name="Haridas S."/>
            <person name="Albert R."/>
            <person name="Binder M."/>
            <person name="Bloem J."/>
            <person name="Labutti K."/>
            <person name="Salamov A."/>
            <person name="Andreopoulos B."/>
            <person name="Baker S."/>
            <person name="Barry K."/>
            <person name="Bills G."/>
            <person name="Bluhm B."/>
            <person name="Cannon C."/>
            <person name="Castanera R."/>
            <person name="Culley D."/>
            <person name="Daum C."/>
            <person name="Ezra D."/>
            <person name="Gonzalez J."/>
            <person name="Henrissat B."/>
            <person name="Kuo A."/>
            <person name="Liang C."/>
            <person name="Lipzen A."/>
            <person name="Lutzoni F."/>
            <person name="Magnuson J."/>
            <person name="Mondo S."/>
            <person name="Nolan M."/>
            <person name="Ohm R."/>
            <person name="Pangilinan J."/>
            <person name="Park H.-J."/>
            <person name="Ramirez L."/>
            <person name="Alfaro M."/>
            <person name="Sun H."/>
            <person name="Tritt A."/>
            <person name="Yoshinaga Y."/>
            <person name="Zwiers L.-H."/>
            <person name="Turgeon B."/>
            <person name="Goodwin S."/>
            <person name="Spatafora J."/>
            <person name="Crous P."/>
            <person name="Grigoriev I."/>
        </authorList>
    </citation>
    <scope>NUCLEOTIDE SEQUENCE</scope>
    <source>
        <strain evidence="3">CBS 175.79</strain>
    </source>
</reference>
<dbReference type="AlphaFoldDB" id="A0A6A5XUM3"/>
<feature type="region of interest" description="Disordered" evidence="1">
    <location>
        <begin position="1"/>
        <end position="37"/>
    </location>
</feature>
<dbReference type="RefSeq" id="XP_033385241.1">
    <property type="nucleotide sequence ID" value="XM_033530908.1"/>
</dbReference>